<dbReference type="SMART" id="SM00228">
    <property type="entry name" value="PDZ"/>
    <property type="match status" value="1"/>
</dbReference>
<dbReference type="PRINTS" id="PR00834">
    <property type="entry name" value="PROTEASES2C"/>
</dbReference>
<keyword evidence="4" id="KW-0720">Serine protease</keyword>
<keyword evidence="5" id="KW-0472">Membrane</keyword>
<evidence type="ECO:0000256" key="1">
    <source>
        <dbReference type="ARBA" id="ARBA00010541"/>
    </source>
</evidence>
<keyword evidence="3" id="KW-0378">Hydrolase</keyword>
<evidence type="ECO:0000256" key="3">
    <source>
        <dbReference type="ARBA" id="ARBA00022801"/>
    </source>
</evidence>
<dbReference type="SUPFAM" id="SSF50494">
    <property type="entry name" value="Trypsin-like serine proteases"/>
    <property type="match status" value="1"/>
</dbReference>
<dbReference type="Gene3D" id="2.40.10.10">
    <property type="entry name" value="Trypsin-like serine proteases"/>
    <property type="match status" value="2"/>
</dbReference>
<dbReference type="InterPro" id="IPR036034">
    <property type="entry name" value="PDZ_sf"/>
</dbReference>
<dbReference type="SUPFAM" id="SSF50156">
    <property type="entry name" value="PDZ domain-like"/>
    <property type="match status" value="1"/>
</dbReference>
<gene>
    <name evidence="7" type="ORF">LX24_01111</name>
</gene>
<dbReference type="EMBL" id="VNHM01000005">
    <property type="protein sequence ID" value="TYO96161.1"/>
    <property type="molecule type" value="Genomic_DNA"/>
</dbReference>
<dbReference type="PANTHER" id="PTHR43343">
    <property type="entry name" value="PEPTIDASE S12"/>
    <property type="match status" value="1"/>
</dbReference>
<dbReference type="AlphaFoldDB" id="A0A5S4ZVB6"/>
<organism evidence="7 8">
    <name type="scientific">Desulfallas thermosapovorans DSM 6562</name>
    <dbReference type="NCBI Taxonomy" id="1121431"/>
    <lineage>
        <taxon>Bacteria</taxon>
        <taxon>Bacillati</taxon>
        <taxon>Bacillota</taxon>
        <taxon>Clostridia</taxon>
        <taxon>Eubacteriales</taxon>
        <taxon>Desulfallaceae</taxon>
        <taxon>Desulfallas</taxon>
    </lineage>
</organism>
<dbReference type="InterPro" id="IPR001478">
    <property type="entry name" value="PDZ"/>
</dbReference>
<dbReference type="Pfam" id="PF13180">
    <property type="entry name" value="PDZ_2"/>
    <property type="match status" value="1"/>
</dbReference>
<dbReference type="RefSeq" id="WP_166511149.1">
    <property type="nucleotide sequence ID" value="NZ_VNHM01000005.1"/>
</dbReference>
<comment type="caution">
    <text evidence="7">The sequence shown here is derived from an EMBL/GenBank/DDBJ whole genome shotgun (WGS) entry which is preliminary data.</text>
</comment>
<keyword evidence="8" id="KW-1185">Reference proteome</keyword>
<feature type="domain" description="PDZ" evidence="6">
    <location>
        <begin position="291"/>
        <end position="370"/>
    </location>
</feature>
<protein>
    <submittedName>
        <fullName evidence="7">Do/DeqQ family serine protease</fullName>
    </submittedName>
</protein>
<dbReference type="CDD" id="cd10839">
    <property type="entry name" value="cpPDZ1_DegP-like"/>
    <property type="match status" value="1"/>
</dbReference>
<feature type="transmembrane region" description="Helical" evidence="5">
    <location>
        <begin position="12"/>
        <end position="32"/>
    </location>
</feature>
<dbReference type="Pfam" id="PF13365">
    <property type="entry name" value="Trypsin_2"/>
    <property type="match status" value="1"/>
</dbReference>
<dbReference type="PROSITE" id="PS50106">
    <property type="entry name" value="PDZ"/>
    <property type="match status" value="1"/>
</dbReference>
<dbReference type="InterPro" id="IPR051201">
    <property type="entry name" value="Chloro_Bact_Ser_Proteases"/>
</dbReference>
<evidence type="ECO:0000256" key="5">
    <source>
        <dbReference type="SAM" id="Phobius"/>
    </source>
</evidence>
<keyword evidence="5" id="KW-0812">Transmembrane</keyword>
<sequence length="382" mass="40535">MIKEKSLRITVIGILSALVLEVALLGGLFFSLPRDSFNSALAATGTTNSINTAAPVGTNIIANTVAKTSPAVVKIETVRKSNTRIDPFFNDPFFREFFGTPGPYRMEPDVRQGMGSGFIISNDGYILTNEHVVSGATEINVYLSGRDKPLTAKLVGEDAQLDLAVLKINANSKLPYLELGNDDNTRVGEWVIAIGNPYGLDHTVTAGVISAKGRPVQVEGRQYKNLLQTDASINPGNSGGPLLNLEGKVIGINTAVNASAQGIGFAIPANTVKSVLNTLIENGKVSRPWMGVYIQTLNAELAERLGLQSTQGALLSGVVAGSPADKAGLKQGDVVLAINQQKITDAADITKFIEKCKVGDKVTLLVERNGSRHNITVTLAEK</sequence>
<dbReference type="Gene3D" id="2.30.42.10">
    <property type="match status" value="1"/>
</dbReference>
<keyword evidence="2 7" id="KW-0645">Protease</keyword>
<dbReference type="InterPro" id="IPR009003">
    <property type="entry name" value="Peptidase_S1_PA"/>
</dbReference>
<comment type="similarity">
    <text evidence="1">Belongs to the peptidase S1C family.</text>
</comment>
<proteinExistence type="inferred from homology"/>
<dbReference type="InterPro" id="IPR001940">
    <property type="entry name" value="Peptidase_S1C"/>
</dbReference>
<dbReference type="Proteomes" id="UP000323166">
    <property type="component" value="Unassembled WGS sequence"/>
</dbReference>
<dbReference type="GO" id="GO:0006508">
    <property type="term" value="P:proteolysis"/>
    <property type="evidence" value="ECO:0007669"/>
    <property type="project" value="UniProtKB-KW"/>
</dbReference>
<accession>A0A5S4ZVB6</accession>
<evidence type="ECO:0000256" key="4">
    <source>
        <dbReference type="ARBA" id="ARBA00022825"/>
    </source>
</evidence>
<evidence type="ECO:0000259" key="6">
    <source>
        <dbReference type="PROSITE" id="PS50106"/>
    </source>
</evidence>
<dbReference type="GO" id="GO:0004252">
    <property type="term" value="F:serine-type endopeptidase activity"/>
    <property type="evidence" value="ECO:0007669"/>
    <property type="project" value="InterPro"/>
</dbReference>
<evidence type="ECO:0000313" key="8">
    <source>
        <dbReference type="Proteomes" id="UP000323166"/>
    </source>
</evidence>
<evidence type="ECO:0000256" key="2">
    <source>
        <dbReference type="ARBA" id="ARBA00022670"/>
    </source>
</evidence>
<reference evidence="7 8" key="1">
    <citation type="submission" date="2019-07" db="EMBL/GenBank/DDBJ databases">
        <title>Genomic Encyclopedia of Type Strains, Phase I: the one thousand microbial genomes (KMG-I) project.</title>
        <authorList>
            <person name="Kyrpides N."/>
        </authorList>
    </citation>
    <scope>NUCLEOTIDE SEQUENCE [LARGE SCALE GENOMIC DNA]</scope>
    <source>
        <strain evidence="7 8">DSM 6562</strain>
    </source>
</reference>
<dbReference type="FunFam" id="2.40.10.10:FF:000001">
    <property type="entry name" value="Periplasmic serine protease DegS"/>
    <property type="match status" value="1"/>
</dbReference>
<dbReference type="PANTHER" id="PTHR43343:SF3">
    <property type="entry name" value="PROTEASE DO-LIKE 8, CHLOROPLASTIC"/>
    <property type="match status" value="1"/>
</dbReference>
<name>A0A5S4ZVB6_9FIRM</name>
<evidence type="ECO:0000313" key="7">
    <source>
        <dbReference type="EMBL" id="TYO96161.1"/>
    </source>
</evidence>
<keyword evidence="5" id="KW-1133">Transmembrane helix</keyword>
<dbReference type="InterPro" id="IPR043504">
    <property type="entry name" value="Peptidase_S1_PA_chymotrypsin"/>
</dbReference>